<evidence type="ECO:0000259" key="1">
    <source>
        <dbReference type="Pfam" id="PF03478"/>
    </source>
</evidence>
<keyword evidence="3" id="KW-1185">Reference proteome</keyword>
<dbReference type="Pfam" id="PF03478">
    <property type="entry name" value="Beta-prop_KIB1-4"/>
    <property type="match status" value="2"/>
</dbReference>
<protein>
    <submittedName>
        <fullName evidence="2">F-box protein family-like</fullName>
    </submittedName>
</protein>
<dbReference type="SUPFAM" id="SSF81383">
    <property type="entry name" value="F-box domain"/>
    <property type="match status" value="1"/>
</dbReference>
<reference evidence="2" key="1">
    <citation type="submission" date="2022-08" db="EMBL/GenBank/DDBJ databases">
        <authorList>
            <person name="Marques A."/>
        </authorList>
    </citation>
    <scope>NUCLEOTIDE SEQUENCE</scope>
    <source>
        <strain evidence="2">RhyPub2mFocal</strain>
        <tissue evidence="2">Leaves</tissue>
    </source>
</reference>
<accession>A0AAV8G440</accession>
<dbReference type="Proteomes" id="UP001140206">
    <property type="component" value="Chromosome 2"/>
</dbReference>
<organism evidence="2 3">
    <name type="scientific">Rhynchospora pubera</name>
    <dbReference type="NCBI Taxonomy" id="906938"/>
    <lineage>
        <taxon>Eukaryota</taxon>
        <taxon>Viridiplantae</taxon>
        <taxon>Streptophyta</taxon>
        <taxon>Embryophyta</taxon>
        <taxon>Tracheophyta</taxon>
        <taxon>Spermatophyta</taxon>
        <taxon>Magnoliopsida</taxon>
        <taxon>Liliopsida</taxon>
        <taxon>Poales</taxon>
        <taxon>Cyperaceae</taxon>
        <taxon>Cyperoideae</taxon>
        <taxon>Rhynchosporeae</taxon>
        <taxon>Rhynchospora</taxon>
    </lineage>
</organism>
<gene>
    <name evidence="2" type="ORF">LUZ62_050110</name>
</gene>
<dbReference type="InterPro" id="IPR005174">
    <property type="entry name" value="KIB1-4_b-propeller"/>
</dbReference>
<dbReference type="EMBL" id="JAMFTS010000002">
    <property type="protein sequence ID" value="KAJ4798864.1"/>
    <property type="molecule type" value="Genomic_DNA"/>
</dbReference>
<dbReference type="PANTHER" id="PTHR33127:SF5">
    <property type="entry name" value="TRANSMEMBRANE PROTEIN"/>
    <property type="match status" value="1"/>
</dbReference>
<name>A0AAV8G440_9POAL</name>
<comment type="caution">
    <text evidence="2">The sequence shown here is derived from an EMBL/GenBank/DDBJ whole genome shotgun (WGS) entry which is preliminary data.</text>
</comment>
<sequence>MGISECDDLFPSIGSQQPWLMQSHRRPKYEREFMNPYNHCILNRKIPQLKWKLCLGCFEGWLLLVDELTKETFFLHRNLDLKLKVCLPSLRGESLEDLGGCVVSSSPLSRSCMVTFVGRTKDIIVYCRPNINARWTKLSLSIDSEAHHRFTGQVVRYNGKIYALHGGAVTNRIVVIHEDSLLMGDCTYIILLMPIAIYGTHHLVVSSHHMFLVSVSNSNEGQGFPASCIIHRVELSDYTWKRVESIGGCVFFLGGTQSSVLSPYQAGAQRDCIYIANQYYGEGIYKICMQDQIISLSLLLKWPGRWRSQLCWLMPTRVYHSWTRKREMYSLTHAIGTDKSDATHVHEEEKKKEKCRVDIARPWADMPTELMELLLRRLYLMDCLCLTSVCKAWNSLSNLIQSSKVHPWFMYTTNDKSCLWRLFDPVYGKEYSIDMTWLGFSQDISFQYSKDGWLLVLKEGKYFFLINPLTRECIDLPEKDHYYRFVGMSFSSSPTNSDCVVLVVSSYERHFLEISTWKPGEDEWSNMKFYYRFCCPVPGNPVFTGGKFYYYPFRGKLSVYDPNKRTLQTFKTKAPLEIDENATKIMQGYLMESMGDLITVFRESPEDRLRIFQLDQQKMAWSELDGLGDFNIFLNHRTSLAKPFLEKRCPNPIYLSQFADEHCKSIASYSLETIKCQPADRSALKEPTNCIWIEHSRRA</sequence>
<evidence type="ECO:0000313" key="2">
    <source>
        <dbReference type="EMBL" id="KAJ4798864.1"/>
    </source>
</evidence>
<feature type="domain" description="KIB1-4 beta-propeller" evidence="1">
    <location>
        <begin position="39"/>
        <end position="285"/>
    </location>
</feature>
<evidence type="ECO:0000313" key="3">
    <source>
        <dbReference type="Proteomes" id="UP001140206"/>
    </source>
</evidence>
<proteinExistence type="predicted"/>
<dbReference type="InterPro" id="IPR036047">
    <property type="entry name" value="F-box-like_dom_sf"/>
</dbReference>
<dbReference type="AlphaFoldDB" id="A0AAV8G440"/>
<dbReference type="PANTHER" id="PTHR33127">
    <property type="entry name" value="TRANSMEMBRANE PROTEIN"/>
    <property type="match status" value="1"/>
</dbReference>
<feature type="domain" description="KIB1-4 beta-propeller" evidence="1">
    <location>
        <begin position="445"/>
        <end position="666"/>
    </location>
</feature>